<dbReference type="RefSeq" id="WP_120678080.1">
    <property type="nucleotide sequence ID" value="NZ_RBAL01000005.1"/>
</dbReference>
<evidence type="ECO:0000313" key="2">
    <source>
        <dbReference type="EMBL" id="RKN42956.1"/>
    </source>
</evidence>
<keyword evidence="3" id="KW-1185">Reference proteome</keyword>
<dbReference type="EMBL" id="RBAL01000005">
    <property type="protein sequence ID" value="RKN42956.1"/>
    <property type="molecule type" value="Genomic_DNA"/>
</dbReference>
<feature type="transmembrane region" description="Helical" evidence="1">
    <location>
        <begin position="40"/>
        <end position="59"/>
    </location>
</feature>
<keyword evidence="1" id="KW-1133">Transmembrane helix</keyword>
<organism evidence="2 3">
    <name type="scientific">Streptomyces hoynatensis</name>
    <dbReference type="NCBI Taxonomy" id="1141874"/>
    <lineage>
        <taxon>Bacteria</taxon>
        <taxon>Bacillati</taxon>
        <taxon>Actinomycetota</taxon>
        <taxon>Actinomycetes</taxon>
        <taxon>Kitasatosporales</taxon>
        <taxon>Streptomycetaceae</taxon>
        <taxon>Streptomyces</taxon>
    </lineage>
</organism>
<dbReference type="Pfam" id="PF11377">
    <property type="entry name" value="DUF3180"/>
    <property type="match status" value="1"/>
</dbReference>
<dbReference type="AlphaFoldDB" id="A0A3A9Z6L4"/>
<keyword evidence="1" id="KW-0812">Transmembrane</keyword>
<accession>A0A3A9Z6L4</accession>
<feature type="transmembrane region" description="Helical" evidence="1">
    <location>
        <begin position="123"/>
        <end position="143"/>
    </location>
</feature>
<evidence type="ECO:0000313" key="3">
    <source>
        <dbReference type="Proteomes" id="UP000272474"/>
    </source>
</evidence>
<reference evidence="2 3" key="1">
    <citation type="journal article" date="2014" name="Int. J. Syst. Evol. Microbiol.">
        <title>Streptomyces hoynatensis sp. nov., isolated from deep marine sediment.</title>
        <authorList>
            <person name="Veyisoglu A."/>
            <person name="Sahin N."/>
        </authorList>
    </citation>
    <scope>NUCLEOTIDE SEQUENCE [LARGE SCALE GENOMIC DNA]</scope>
    <source>
        <strain evidence="2 3">KCTC 29097</strain>
    </source>
</reference>
<keyword evidence="1" id="KW-0472">Membrane</keyword>
<gene>
    <name evidence="2" type="ORF">D7294_10540</name>
</gene>
<sequence length="168" mass="18004">MNQLRIRTLAGLCVVAFALAWAVAGLWESLDRTLPAVPLLAPVILGLIAVVLLVTALSLRSRLRAWRERRPDAKPVDRLMAARAVVFGQASALVSALACGLYGGFGLYLALHEWDVPNRRDQALYALLAVVASLGVIAAALFLERVCRLPDGDDEGRGNRNGPIGSPI</sequence>
<dbReference type="OrthoDB" id="3872471at2"/>
<comment type="caution">
    <text evidence="2">The sequence shown here is derived from an EMBL/GenBank/DDBJ whole genome shotgun (WGS) entry which is preliminary data.</text>
</comment>
<dbReference type="Proteomes" id="UP000272474">
    <property type="component" value="Unassembled WGS sequence"/>
</dbReference>
<name>A0A3A9Z6L4_9ACTN</name>
<protein>
    <submittedName>
        <fullName evidence="2">DUF3180 domain-containing protein</fullName>
    </submittedName>
</protein>
<feature type="transmembrane region" description="Helical" evidence="1">
    <location>
        <begin position="80"/>
        <end position="103"/>
    </location>
</feature>
<evidence type="ECO:0000256" key="1">
    <source>
        <dbReference type="SAM" id="Phobius"/>
    </source>
</evidence>
<dbReference type="InterPro" id="IPR021517">
    <property type="entry name" value="DUF3180"/>
</dbReference>
<proteinExistence type="predicted"/>